<reference evidence="1" key="1">
    <citation type="submission" date="2021-01" db="EMBL/GenBank/DDBJ databases">
        <authorList>
            <consortium name="Genoscope - CEA"/>
            <person name="William W."/>
        </authorList>
    </citation>
    <scope>NUCLEOTIDE SEQUENCE</scope>
</reference>
<protein>
    <submittedName>
        <fullName evidence="1">Uncharacterized protein</fullName>
    </submittedName>
</protein>
<dbReference type="Proteomes" id="UP000689195">
    <property type="component" value="Unassembled WGS sequence"/>
</dbReference>
<keyword evidence="2" id="KW-1185">Reference proteome</keyword>
<sequence>MKSFFHLNIDLDKRSQFCNKQIIKWKLLKFGSNPQS</sequence>
<gene>
    <name evidence="1" type="ORF">PPENT_87.1.T0530057</name>
</gene>
<evidence type="ECO:0000313" key="2">
    <source>
        <dbReference type="Proteomes" id="UP000689195"/>
    </source>
</evidence>
<evidence type="ECO:0000313" key="1">
    <source>
        <dbReference type="EMBL" id="CAD8170434.1"/>
    </source>
</evidence>
<comment type="caution">
    <text evidence="1">The sequence shown here is derived from an EMBL/GenBank/DDBJ whole genome shotgun (WGS) entry which is preliminary data.</text>
</comment>
<dbReference type="AlphaFoldDB" id="A0A8S1V117"/>
<organism evidence="1 2">
    <name type="scientific">Paramecium pentaurelia</name>
    <dbReference type="NCBI Taxonomy" id="43138"/>
    <lineage>
        <taxon>Eukaryota</taxon>
        <taxon>Sar</taxon>
        <taxon>Alveolata</taxon>
        <taxon>Ciliophora</taxon>
        <taxon>Intramacronucleata</taxon>
        <taxon>Oligohymenophorea</taxon>
        <taxon>Peniculida</taxon>
        <taxon>Parameciidae</taxon>
        <taxon>Paramecium</taxon>
    </lineage>
</organism>
<name>A0A8S1V117_9CILI</name>
<accession>A0A8S1V117</accession>
<proteinExistence type="predicted"/>
<dbReference type="EMBL" id="CAJJDO010000053">
    <property type="protein sequence ID" value="CAD8170434.1"/>
    <property type="molecule type" value="Genomic_DNA"/>
</dbReference>